<dbReference type="EMBL" id="BLKV01000001">
    <property type="protein sequence ID" value="GFG70449.1"/>
    <property type="molecule type" value="Genomic_DNA"/>
</dbReference>
<dbReference type="AlphaFoldDB" id="A0A7I9XKJ2"/>
<keyword evidence="2" id="KW-0472">Membrane</keyword>
<dbReference type="GO" id="GO:0005576">
    <property type="term" value="C:extracellular region"/>
    <property type="evidence" value="ECO:0007669"/>
    <property type="project" value="TreeGrafter"/>
</dbReference>
<accession>A0A7I9XKJ2</accession>
<dbReference type="RefSeq" id="WP_085088745.1">
    <property type="nucleotide sequence ID" value="NZ_BLKV01000001.1"/>
</dbReference>
<feature type="transmembrane region" description="Helical" evidence="2">
    <location>
        <begin position="28"/>
        <end position="48"/>
    </location>
</feature>
<sequence length="428" mass="44934">MTNNALRLLEAPARLLVDATRACNRHRVAMSVAGIVVTLIAVTVYIVGGTLGISPLRSTISVQVHLRESGGLLPNQDVTLRGVRVGKVSSVRLADTGVVASVEIDGRQRVPANSRVRVSALSAAGEQYLDFRPEQAGGPALADGAVIDEDRTAIPVSLAQLLADANGLLAQADPQQLAAITTELRVSNQGPAKLAALLDGGAFLISTLDSVLPQTVSVLRTSRTVLTTLVDSNTGLVRASQNLHDIMAGAQSMDSGFRTLVDQGERPLTVLDKIIEDNSDTMVGLLGNLVTTAQLSSARIPALNEIVNSDRGGSAVEALSSVVRDGAVWVIADLYPRYSCDYGLPPLPPAIPNYPEPYLHTYCHNPDPSVLVRGARNAPRPPGDDTAGPPPGYDPHAQTDPVPPGPHTLLTPFGGVPMDVQLPPDPPN</sequence>
<reference evidence="4 5" key="1">
    <citation type="journal article" date="2019" name="Emerg. Microbes Infect.">
        <title>Comprehensive subspecies identification of 175 nontuberculous mycobacteria species based on 7547 genomic profiles.</title>
        <authorList>
            <person name="Matsumoto Y."/>
            <person name="Kinjo T."/>
            <person name="Motooka D."/>
            <person name="Nabeya D."/>
            <person name="Jung N."/>
            <person name="Uechi K."/>
            <person name="Horii T."/>
            <person name="Iida T."/>
            <person name="Fujita J."/>
            <person name="Nakamura S."/>
        </authorList>
    </citation>
    <scope>NUCLEOTIDE SEQUENCE [LARGE SCALE GENOMIC DNA]</scope>
    <source>
        <strain evidence="4 5">JCM 16017</strain>
    </source>
</reference>
<comment type="caution">
    <text evidence="4">The sequence shown here is derived from an EMBL/GenBank/DDBJ whole genome shotgun (WGS) entry which is preliminary data.</text>
</comment>
<keyword evidence="2" id="KW-1133">Transmembrane helix</keyword>
<organism evidence="4 5">
    <name type="scientific">Mycolicibacter senuensis</name>
    <dbReference type="NCBI Taxonomy" id="386913"/>
    <lineage>
        <taxon>Bacteria</taxon>
        <taxon>Bacillati</taxon>
        <taxon>Actinomycetota</taxon>
        <taxon>Actinomycetes</taxon>
        <taxon>Mycobacteriales</taxon>
        <taxon>Mycobacteriaceae</taxon>
        <taxon>Mycolicibacter</taxon>
    </lineage>
</organism>
<evidence type="ECO:0000256" key="2">
    <source>
        <dbReference type="SAM" id="Phobius"/>
    </source>
</evidence>
<gene>
    <name evidence="4" type="ORF">MSEN_21690</name>
</gene>
<dbReference type="InterPro" id="IPR052336">
    <property type="entry name" value="MlaD_Phospholipid_Transporter"/>
</dbReference>
<dbReference type="OrthoDB" id="3606263at2"/>
<feature type="region of interest" description="Disordered" evidence="1">
    <location>
        <begin position="370"/>
        <end position="428"/>
    </location>
</feature>
<dbReference type="Proteomes" id="UP000465263">
    <property type="component" value="Unassembled WGS sequence"/>
</dbReference>
<dbReference type="Pfam" id="PF02470">
    <property type="entry name" value="MlaD"/>
    <property type="match status" value="1"/>
</dbReference>
<evidence type="ECO:0000259" key="3">
    <source>
        <dbReference type="Pfam" id="PF02470"/>
    </source>
</evidence>
<dbReference type="InterPro" id="IPR003399">
    <property type="entry name" value="Mce/MlaD"/>
</dbReference>
<evidence type="ECO:0000313" key="4">
    <source>
        <dbReference type="EMBL" id="GFG70449.1"/>
    </source>
</evidence>
<keyword evidence="2" id="KW-0812">Transmembrane</keyword>
<evidence type="ECO:0000313" key="5">
    <source>
        <dbReference type="Proteomes" id="UP000465263"/>
    </source>
</evidence>
<protein>
    <submittedName>
        <fullName evidence="4">Putative Mce family protein</fullName>
    </submittedName>
</protein>
<keyword evidence="5" id="KW-1185">Reference proteome</keyword>
<dbReference type="PANTHER" id="PTHR33371:SF16">
    <property type="entry name" value="MCE-FAMILY PROTEIN MCE3F"/>
    <property type="match status" value="1"/>
</dbReference>
<dbReference type="PANTHER" id="PTHR33371">
    <property type="entry name" value="INTERMEMBRANE PHOSPHOLIPID TRANSPORT SYSTEM BINDING PROTEIN MLAD-RELATED"/>
    <property type="match status" value="1"/>
</dbReference>
<evidence type="ECO:0000256" key="1">
    <source>
        <dbReference type="SAM" id="MobiDB-lite"/>
    </source>
</evidence>
<proteinExistence type="predicted"/>
<name>A0A7I9XKJ2_9MYCO</name>
<feature type="domain" description="Mce/MlaD" evidence="3">
    <location>
        <begin position="59"/>
        <end position="133"/>
    </location>
</feature>